<feature type="transmembrane region" description="Helical" evidence="1">
    <location>
        <begin position="36"/>
        <end position="56"/>
    </location>
</feature>
<accession>A0A1I6I7S3</accession>
<feature type="transmembrane region" description="Helical" evidence="1">
    <location>
        <begin position="77"/>
        <end position="97"/>
    </location>
</feature>
<keyword evidence="3" id="KW-1185">Reference proteome</keyword>
<feature type="transmembrane region" description="Helical" evidence="1">
    <location>
        <begin position="7"/>
        <end position="30"/>
    </location>
</feature>
<gene>
    <name evidence="2" type="ORF">SAMN05661086_00526</name>
</gene>
<dbReference type="Proteomes" id="UP000199659">
    <property type="component" value="Unassembled WGS sequence"/>
</dbReference>
<dbReference type="RefSeq" id="WP_092559148.1">
    <property type="nucleotide sequence ID" value="NZ_FOYZ01000002.1"/>
</dbReference>
<sequence>MDDAKRTLKFLIVGILTYATPIALVGSFFAENKLSFLLGLAVGIIIAVSIAVHMFKSLDFCLDLDPESAEKQMKKKAVIRFVVMGLAVGAAFCFPTIFHPVGLFFGLMGLKISAYFQPFIHR</sequence>
<dbReference type="AlphaFoldDB" id="A0A1I6I7S3"/>
<evidence type="ECO:0000313" key="3">
    <source>
        <dbReference type="Proteomes" id="UP000199659"/>
    </source>
</evidence>
<dbReference type="STRING" id="37658.SAMN05661086_00526"/>
<keyword evidence="1" id="KW-0812">Transmembrane</keyword>
<dbReference type="GO" id="GO:0005886">
    <property type="term" value="C:plasma membrane"/>
    <property type="evidence" value="ECO:0007669"/>
    <property type="project" value="UniProtKB-SubCell"/>
</dbReference>
<keyword evidence="1" id="KW-0472">Membrane</keyword>
<protein>
    <submittedName>
        <fullName evidence="2">ATP synthase I chain</fullName>
    </submittedName>
</protein>
<organism evidence="2 3">
    <name type="scientific">Anaeromicropila populeti</name>
    <dbReference type="NCBI Taxonomy" id="37658"/>
    <lineage>
        <taxon>Bacteria</taxon>
        <taxon>Bacillati</taxon>
        <taxon>Bacillota</taxon>
        <taxon>Clostridia</taxon>
        <taxon>Lachnospirales</taxon>
        <taxon>Lachnospiraceae</taxon>
        <taxon>Anaeromicropila</taxon>
    </lineage>
</organism>
<dbReference type="EMBL" id="FOYZ01000002">
    <property type="protein sequence ID" value="SFR62807.1"/>
    <property type="molecule type" value="Genomic_DNA"/>
</dbReference>
<name>A0A1I6I7S3_9FIRM</name>
<evidence type="ECO:0000313" key="2">
    <source>
        <dbReference type="EMBL" id="SFR62807.1"/>
    </source>
</evidence>
<evidence type="ECO:0000256" key="1">
    <source>
        <dbReference type="SAM" id="Phobius"/>
    </source>
</evidence>
<proteinExistence type="predicted"/>
<keyword evidence="1" id="KW-1133">Transmembrane helix</keyword>
<reference evidence="2 3" key="1">
    <citation type="submission" date="2016-10" db="EMBL/GenBank/DDBJ databases">
        <authorList>
            <person name="de Groot N.N."/>
        </authorList>
    </citation>
    <scope>NUCLEOTIDE SEQUENCE [LARGE SCALE GENOMIC DNA]</scope>
    <source>
        <strain evidence="2 3">743A</strain>
    </source>
</reference>